<dbReference type="InterPro" id="IPR004636">
    <property type="entry name" value="AcOrn/SuccOrn_fam"/>
</dbReference>
<comment type="pathway">
    <text evidence="5">Amino-acid biosynthesis; L-arginine biosynthesis; N(2)-acetyl-L-ornithine from L-glutamate: step 4/4.</text>
</comment>
<dbReference type="Pfam" id="PF00202">
    <property type="entry name" value="Aminotran_3"/>
    <property type="match status" value="1"/>
</dbReference>
<feature type="binding site" evidence="5">
    <location>
        <position position="131"/>
    </location>
    <ligand>
        <name>N(2)-acetyl-L-ornithine</name>
        <dbReference type="ChEBI" id="CHEBI:57805"/>
    </ligand>
</feature>
<keyword evidence="5" id="KW-0963">Cytoplasm</keyword>
<dbReference type="EC" id="2.6.1.11" evidence="5"/>
<dbReference type="GO" id="GO:0005737">
    <property type="term" value="C:cytoplasm"/>
    <property type="evidence" value="ECO:0007669"/>
    <property type="project" value="UniProtKB-SubCell"/>
</dbReference>
<comment type="catalytic activity">
    <reaction evidence="5">
        <text>N(2)-acetyl-L-ornithine + 2-oxoglutarate = N-acetyl-L-glutamate 5-semialdehyde + L-glutamate</text>
        <dbReference type="Rhea" id="RHEA:18049"/>
        <dbReference type="ChEBI" id="CHEBI:16810"/>
        <dbReference type="ChEBI" id="CHEBI:29123"/>
        <dbReference type="ChEBI" id="CHEBI:29985"/>
        <dbReference type="ChEBI" id="CHEBI:57805"/>
        <dbReference type="EC" id="2.6.1.11"/>
    </reaction>
</comment>
<comment type="similarity">
    <text evidence="5">Belongs to the class-III pyridoxal-phosphate-dependent aminotransferase family. ArgD subfamily.</text>
</comment>
<dbReference type="RefSeq" id="WP_129609024.1">
    <property type="nucleotide sequence ID" value="NZ_UWOC01000139.1"/>
</dbReference>
<evidence type="ECO:0000256" key="3">
    <source>
        <dbReference type="ARBA" id="ARBA00022679"/>
    </source>
</evidence>
<dbReference type="InterPro" id="IPR015422">
    <property type="entry name" value="PyrdxlP-dep_Trfase_small"/>
</dbReference>
<dbReference type="InterPro" id="IPR015421">
    <property type="entry name" value="PyrdxlP-dep_Trfase_major"/>
</dbReference>
<comment type="subcellular location">
    <subcellularLocation>
        <location evidence="5">Cytoplasm</location>
    </subcellularLocation>
</comment>
<dbReference type="EMBL" id="UWOC01000139">
    <property type="protein sequence ID" value="VCU09034.1"/>
    <property type="molecule type" value="Genomic_DNA"/>
</dbReference>
<dbReference type="GO" id="GO:0006526">
    <property type="term" value="P:L-arginine biosynthetic process"/>
    <property type="evidence" value="ECO:0007669"/>
    <property type="project" value="UniProtKB-UniRule"/>
</dbReference>
<evidence type="ECO:0000256" key="2">
    <source>
        <dbReference type="ARBA" id="ARBA00022576"/>
    </source>
</evidence>
<dbReference type="PROSITE" id="PS00600">
    <property type="entry name" value="AA_TRANSFER_CLASS_3"/>
    <property type="match status" value="1"/>
</dbReference>
<dbReference type="GO" id="GO:0042802">
    <property type="term" value="F:identical protein binding"/>
    <property type="evidence" value="ECO:0007669"/>
    <property type="project" value="TreeGrafter"/>
</dbReference>
<keyword evidence="7" id="KW-1185">Reference proteome</keyword>
<reference evidence="7" key="1">
    <citation type="submission" date="2018-10" db="EMBL/GenBank/DDBJ databases">
        <authorList>
            <person name="Peiro R."/>
            <person name="Begona"/>
            <person name="Cbmso G."/>
            <person name="Lopez M."/>
            <person name="Gonzalez S."/>
            <person name="Sacristan E."/>
            <person name="Castillo E."/>
        </authorList>
    </citation>
    <scope>NUCLEOTIDE SEQUENCE [LARGE SCALE GENOMIC DNA]</scope>
</reference>
<dbReference type="PIRSF" id="PIRSF000521">
    <property type="entry name" value="Transaminase_4ab_Lys_Orn"/>
    <property type="match status" value="1"/>
</dbReference>
<organism evidence="6 7">
    <name type="scientific">Rhodoplanes serenus</name>
    <dbReference type="NCBI Taxonomy" id="200615"/>
    <lineage>
        <taxon>Bacteria</taxon>
        <taxon>Pseudomonadati</taxon>
        <taxon>Pseudomonadota</taxon>
        <taxon>Alphaproteobacteria</taxon>
        <taxon>Hyphomicrobiales</taxon>
        <taxon>Nitrobacteraceae</taxon>
        <taxon>Rhodoplanes</taxon>
    </lineage>
</organism>
<comment type="caution">
    <text evidence="6">The sequence shown here is derived from an EMBL/GenBank/DDBJ whole genome shotgun (WGS) entry which is preliminary data.</text>
</comment>
<sequence>MSHLLPTYARVDLAFERGEGAWLVATDGTRYLDFTGGVAVNALGHAHPALVAALREQADKVWHVSNLFRIPEAERLAARLCDVTFADLVFFCNSGAEALEGAIKLTRKYHAANGQPERYRIITFEGAFHGRTLATLAAGGQKKYLDGFGPPVDGFDQVPFADLDAVKAAIGPQTAGILVEAVQGEGGVRSMPPATLRALRELCDTHGLLLAFDEVQTGLGRTGSLFAHQRAGVTPDVMGIAKALGGGFPVGAFLATAEAAKGMTAGTHGSTFGGNPLAMAIGNAVLDVMLAPGFLEEVERKALLLKQRLAEIKDRHPTIIREVRGEGLLLGLACVVPNDRMVAALRDEKMLAVGAGDNVVRLLPPLVIGEAEIADAIERIDRAATRLAQESAASSQSTPKLEGIKG</sequence>
<evidence type="ECO:0000256" key="1">
    <source>
        <dbReference type="ARBA" id="ARBA00022571"/>
    </source>
</evidence>
<accession>A0A447CUW2</accession>
<feature type="binding site" evidence="5">
    <location>
        <position position="270"/>
    </location>
    <ligand>
        <name>N(2)-acetyl-L-ornithine</name>
        <dbReference type="ChEBI" id="CHEBI:57805"/>
    </ligand>
</feature>
<dbReference type="OrthoDB" id="5288905at2"/>
<dbReference type="SUPFAM" id="SSF53383">
    <property type="entry name" value="PLP-dependent transferases"/>
    <property type="match status" value="1"/>
</dbReference>
<dbReference type="HAMAP" id="MF_01107">
    <property type="entry name" value="ArgD_aminotrans_3"/>
    <property type="match status" value="1"/>
</dbReference>
<dbReference type="UniPathway" id="UPA00068">
    <property type="reaction ID" value="UER00109"/>
</dbReference>
<dbReference type="Gene3D" id="3.40.640.10">
    <property type="entry name" value="Type I PLP-dependent aspartate aminotransferase-like (Major domain)"/>
    <property type="match status" value="1"/>
</dbReference>
<dbReference type="InterPro" id="IPR050103">
    <property type="entry name" value="Class-III_PLP-dep_AT"/>
</dbReference>
<keyword evidence="2 5" id="KW-0032">Aminotransferase</keyword>
<evidence type="ECO:0000313" key="7">
    <source>
        <dbReference type="Proteomes" id="UP000289200"/>
    </source>
</evidence>
<dbReference type="Gene3D" id="3.90.1150.10">
    <property type="entry name" value="Aspartate Aminotransferase, domain 1"/>
    <property type="match status" value="1"/>
</dbReference>
<protein>
    <recommendedName>
        <fullName evidence="5">Acetylornithine aminotransferase</fullName>
        <shortName evidence="5">ACOAT</shortName>
        <ecNumber evidence="5">2.6.1.11</ecNumber>
    </recommendedName>
</protein>
<dbReference type="NCBIfam" id="NF002325">
    <property type="entry name" value="PRK01278.1"/>
    <property type="match status" value="1"/>
</dbReference>
<dbReference type="NCBIfam" id="TIGR00707">
    <property type="entry name" value="argD"/>
    <property type="match status" value="1"/>
</dbReference>
<dbReference type="Proteomes" id="UP000289200">
    <property type="component" value="Unassembled WGS sequence"/>
</dbReference>
<feature type="binding site" evidence="5">
    <location>
        <begin position="213"/>
        <end position="216"/>
    </location>
    <ligand>
        <name>pyridoxal 5'-phosphate</name>
        <dbReference type="ChEBI" id="CHEBI:597326"/>
    </ligand>
</feature>
<evidence type="ECO:0000256" key="5">
    <source>
        <dbReference type="HAMAP-Rule" id="MF_01107"/>
    </source>
</evidence>
<dbReference type="PANTHER" id="PTHR11986:SF113">
    <property type="entry name" value="SUCCINYLORNITHINE TRANSAMINASE"/>
    <property type="match status" value="1"/>
</dbReference>
<comment type="miscellaneous">
    <text evidence="5">May also have succinyldiaminopimelate aminotransferase activity, thus carrying out the corresponding step in lysine biosynthesis.</text>
</comment>
<evidence type="ECO:0000256" key="4">
    <source>
        <dbReference type="ARBA" id="ARBA00022898"/>
    </source>
</evidence>
<feature type="modified residue" description="N6-(pyridoxal phosphate)lysine" evidence="5">
    <location>
        <position position="242"/>
    </location>
</feature>
<dbReference type="GO" id="GO:0030170">
    <property type="term" value="F:pyridoxal phosphate binding"/>
    <property type="evidence" value="ECO:0007669"/>
    <property type="project" value="InterPro"/>
</dbReference>
<dbReference type="GO" id="GO:0003992">
    <property type="term" value="F:N2-acetyl-L-ornithine:2-oxoglutarate 5-aminotransferase activity"/>
    <property type="evidence" value="ECO:0007669"/>
    <property type="project" value="UniProtKB-UniRule"/>
</dbReference>
<comment type="cofactor">
    <cofactor evidence="5">
        <name>pyridoxal 5'-phosphate</name>
        <dbReference type="ChEBI" id="CHEBI:597326"/>
    </cofactor>
    <text evidence="5">Binds 1 pyridoxal phosphate per subunit.</text>
</comment>
<evidence type="ECO:0000313" key="6">
    <source>
        <dbReference type="EMBL" id="VCU09034.1"/>
    </source>
</evidence>
<dbReference type="FunFam" id="3.40.640.10:FF:000004">
    <property type="entry name" value="Acetylornithine aminotransferase"/>
    <property type="match status" value="1"/>
</dbReference>
<proteinExistence type="inferred from homology"/>
<keyword evidence="3 5" id="KW-0808">Transferase</keyword>
<keyword evidence="1 5" id="KW-0055">Arginine biosynthesis</keyword>
<dbReference type="PANTHER" id="PTHR11986">
    <property type="entry name" value="AMINOTRANSFERASE CLASS III"/>
    <property type="match status" value="1"/>
</dbReference>
<dbReference type="InterPro" id="IPR015424">
    <property type="entry name" value="PyrdxlP-dep_Trfase"/>
</dbReference>
<feature type="binding site" evidence="5">
    <location>
        <begin position="95"/>
        <end position="96"/>
    </location>
    <ligand>
        <name>pyridoxal 5'-phosphate</name>
        <dbReference type="ChEBI" id="CHEBI:597326"/>
    </ligand>
</feature>
<gene>
    <name evidence="6" type="primary">aruC</name>
    <name evidence="5" type="synonym">argD</name>
    <name evidence="6" type="ORF">RHODGE_RHODGE_02207</name>
</gene>
<dbReference type="CDD" id="cd00610">
    <property type="entry name" value="OAT_like"/>
    <property type="match status" value="1"/>
</dbReference>
<keyword evidence="4 5" id="KW-0663">Pyridoxal phosphate</keyword>
<keyword evidence="5" id="KW-0028">Amino-acid biosynthesis</keyword>
<feature type="binding site" evidence="5">
    <location>
        <position position="128"/>
    </location>
    <ligand>
        <name>pyridoxal 5'-phosphate</name>
        <dbReference type="ChEBI" id="CHEBI:597326"/>
    </ligand>
</feature>
<feature type="binding site" evidence="5">
    <location>
        <position position="271"/>
    </location>
    <ligand>
        <name>pyridoxal 5'-phosphate</name>
        <dbReference type="ChEBI" id="CHEBI:597326"/>
    </ligand>
</feature>
<dbReference type="InterPro" id="IPR005814">
    <property type="entry name" value="Aminotrans_3"/>
</dbReference>
<dbReference type="InterPro" id="IPR049704">
    <property type="entry name" value="Aminotrans_3_PPA_site"/>
</dbReference>
<dbReference type="AlphaFoldDB" id="A0A447CUW2"/>
<name>A0A447CUW2_9BRAD</name>
<comment type="subunit">
    <text evidence="5">Homodimer.</text>
</comment>